<proteinExistence type="predicted"/>
<evidence type="ECO:0000313" key="1">
    <source>
        <dbReference type="EnsemblMetazoa" id="AALB014441-PA"/>
    </source>
</evidence>
<sequence>MTRRSRAAAVHRESHRIVGYNRKDSPANPSLQCIFAVVVYGGDRGAKSAVEVFGCFFFF</sequence>
<name>A0A182FXS4_ANOAL</name>
<protein>
    <submittedName>
        <fullName evidence="1">Uncharacterized protein</fullName>
    </submittedName>
</protein>
<organism evidence="1 2">
    <name type="scientific">Anopheles albimanus</name>
    <name type="common">New world malaria mosquito</name>
    <dbReference type="NCBI Taxonomy" id="7167"/>
    <lineage>
        <taxon>Eukaryota</taxon>
        <taxon>Metazoa</taxon>
        <taxon>Ecdysozoa</taxon>
        <taxon>Arthropoda</taxon>
        <taxon>Hexapoda</taxon>
        <taxon>Insecta</taxon>
        <taxon>Pterygota</taxon>
        <taxon>Neoptera</taxon>
        <taxon>Endopterygota</taxon>
        <taxon>Diptera</taxon>
        <taxon>Nematocera</taxon>
        <taxon>Culicoidea</taxon>
        <taxon>Culicidae</taxon>
        <taxon>Anophelinae</taxon>
        <taxon>Anopheles</taxon>
    </lineage>
</organism>
<accession>A0A182FXS4</accession>
<reference evidence="1 2" key="1">
    <citation type="journal article" date="2017" name="G3 (Bethesda)">
        <title>The Physical Genome Mapping of Anopheles albimanus Corrected Scaffold Misassemblies and Identified Interarm Rearrangements in Genus Anopheles.</title>
        <authorList>
            <person name="Artemov G.N."/>
            <person name="Peery A.N."/>
            <person name="Jiang X."/>
            <person name="Tu Z."/>
            <person name="Stegniy V.N."/>
            <person name="Sharakhova M.V."/>
            <person name="Sharakhov I.V."/>
        </authorList>
    </citation>
    <scope>NUCLEOTIDE SEQUENCE [LARGE SCALE GENOMIC DNA]</scope>
    <source>
        <strain evidence="1 2">ALBI9_A</strain>
    </source>
</reference>
<dbReference type="VEuPathDB" id="VectorBase:AALB014441"/>
<keyword evidence="2" id="KW-1185">Reference proteome</keyword>
<reference evidence="1" key="2">
    <citation type="submission" date="2022-08" db="UniProtKB">
        <authorList>
            <consortium name="EnsemblMetazoa"/>
        </authorList>
    </citation>
    <scope>IDENTIFICATION</scope>
    <source>
        <strain evidence="1">STECLA/ALBI9_A</strain>
    </source>
</reference>
<evidence type="ECO:0000313" key="2">
    <source>
        <dbReference type="Proteomes" id="UP000069272"/>
    </source>
</evidence>
<dbReference type="AlphaFoldDB" id="A0A182FXS4"/>
<dbReference type="EnsemblMetazoa" id="AALB014441-RA">
    <property type="protein sequence ID" value="AALB014441-PA"/>
    <property type="gene ID" value="AALB014441"/>
</dbReference>
<dbReference type="Proteomes" id="UP000069272">
    <property type="component" value="Chromosome 3L"/>
</dbReference>